<name>A0A5A7MK08_COMTE</name>
<evidence type="ECO:0000313" key="2">
    <source>
        <dbReference type="Proteomes" id="UP000323105"/>
    </source>
</evidence>
<comment type="caution">
    <text evidence="1">The sequence shown here is derived from an EMBL/GenBank/DDBJ whole genome shotgun (WGS) entry which is preliminary data.</text>
</comment>
<proteinExistence type="predicted"/>
<accession>A0A5A7MK08</accession>
<sequence length="63" mass="7082">MKKQPGDLHGARLDALHCILAPAFLPRKKKRQATARTGIKTRLIRIRASRTIPLALPWWNATG</sequence>
<dbReference type="AlphaFoldDB" id="A0A5A7MK08"/>
<organism evidence="1 2">
    <name type="scientific">Comamonas testosteroni</name>
    <name type="common">Pseudomonas testosteroni</name>
    <dbReference type="NCBI Taxonomy" id="285"/>
    <lineage>
        <taxon>Bacteria</taxon>
        <taxon>Pseudomonadati</taxon>
        <taxon>Pseudomonadota</taxon>
        <taxon>Betaproteobacteria</taxon>
        <taxon>Burkholderiales</taxon>
        <taxon>Comamonadaceae</taxon>
        <taxon>Comamonas</taxon>
    </lineage>
</organism>
<reference evidence="1 2" key="1">
    <citation type="journal article" date="2019" name="Microbiol. Resour. Announc.">
        <title>Draft Genome Sequence of Comamonas testosteroni TA441, a Bacterium That Has a Cryptic Phenol Degradation Gene Cluster.</title>
        <authorList>
            <person name="Arai H."/>
            <person name="Ishii M."/>
        </authorList>
    </citation>
    <scope>NUCLEOTIDE SEQUENCE [LARGE SCALE GENOMIC DNA]</scope>
    <source>
        <strain evidence="1 2">TA441</strain>
    </source>
</reference>
<gene>
    <name evidence="1" type="ORF">CTTA_4020</name>
</gene>
<dbReference type="Proteomes" id="UP000323105">
    <property type="component" value="Unassembled WGS sequence"/>
</dbReference>
<protein>
    <submittedName>
        <fullName evidence="1">Uncharacterized protein</fullName>
    </submittedName>
</protein>
<evidence type="ECO:0000313" key="1">
    <source>
        <dbReference type="EMBL" id="GEQ77015.1"/>
    </source>
</evidence>
<dbReference type="EMBL" id="BKBW01000009">
    <property type="protein sequence ID" value="GEQ77015.1"/>
    <property type="molecule type" value="Genomic_DNA"/>
</dbReference>